<proteinExistence type="predicted"/>
<name>A0A3D9CFE4_9FLAO</name>
<dbReference type="OrthoDB" id="1239987at2"/>
<dbReference type="Proteomes" id="UP000256769">
    <property type="component" value="Unassembled WGS sequence"/>
</dbReference>
<dbReference type="AlphaFoldDB" id="A0A3D9CFE4"/>
<sequence length="136" mass="15973">MSNLSIIDQRKLDYLKENKDFIFINFDNEYSIKIIPFYNGLRDKQKLIELFNQLTNLDIRVEDLLGKLHLVILKILINEDENPSSNDIIINSNGLSQNSIQFLIDNLNTILARFKNRNIYILENTSNDELTFSYSK</sequence>
<dbReference type="RefSeq" id="WP_115964480.1">
    <property type="nucleotide sequence ID" value="NZ_DAIMBR010000008.1"/>
</dbReference>
<keyword evidence="2" id="KW-1185">Reference proteome</keyword>
<evidence type="ECO:0000313" key="1">
    <source>
        <dbReference type="EMBL" id="REC64508.1"/>
    </source>
</evidence>
<accession>A0A3D9CFE4</accession>
<protein>
    <submittedName>
        <fullName evidence="1">Uncharacterized protein</fullName>
    </submittedName>
</protein>
<comment type="caution">
    <text evidence="1">The sequence shown here is derived from an EMBL/GenBank/DDBJ whole genome shotgun (WGS) entry which is preliminary data.</text>
</comment>
<organism evidence="1 2">
    <name type="scientific">Chryseobacterium flavum</name>
    <dbReference type="NCBI Taxonomy" id="415851"/>
    <lineage>
        <taxon>Bacteria</taxon>
        <taxon>Pseudomonadati</taxon>
        <taxon>Bacteroidota</taxon>
        <taxon>Flavobacteriia</taxon>
        <taxon>Flavobacteriales</taxon>
        <taxon>Weeksellaceae</taxon>
        <taxon>Chryseobacterium group</taxon>
        <taxon>Chryseobacterium</taxon>
    </lineage>
</organism>
<gene>
    <name evidence="1" type="ORF">DRF59_20630</name>
</gene>
<dbReference type="EMBL" id="QNUE01000035">
    <property type="protein sequence ID" value="REC64508.1"/>
    <property type="molecule type" value="Genomic_DNA"/>
</dbReference>
<reference evidence="1 2" key="1">
    <citation type="journal article" date="2007" name="Int. J. Syst. Evol. Microbiol.">
        <title>Chryseobacterium flavum sp. nov., isolated from polluted soil.</title>
        <authorList>
            <person name="Zhou Y."/>
            <person name="Dong J."/>
            <person name="Wang X."/>
            <person name="Huang X."/>
            <person name="Zhang K.Y."/>
            <person name="Zhang Y.Q."/>
            <person name="Guo Y.F."/>
            <person name="Lai R."/>
            <person name="Li W.J."/>
        </authorList>
    </citation>
    <scope>NUCLEOTIDE SEQUENCE [LARGE SCALE GENOMIC DNA]</scope>
    <source>
        <strain evidence="1 2">KCTC 12877</strain>
    </source>
</reference>
<evidence type="ECO:0000313" key="2">
    <source>
        <dbReference type="Proteomes" id="UP000256769"/>
    </source>
</evidence>